<dbReference type="EMBL" id="JAPNNL010000136">
    <property type="protein sequence ID" value="MDA0637080.1"/>
    <property type="molecule type" value="Genomic_DNA"/>
</dbReference>
<reference evidence="1" key="1">
    <citation type="submission" date="2022-11" db="EMBL/GenBank/DDBJ databases">
        <title>Nonomuraea corallina sp. nov., a new species of the genus Nonomuraea isolated from sea side sediment in Thai sea.</title>
        <authorList>
            <person name="Ngamcharungchit C."/>
            <person name="Matsumoto A."/>
            <person name="Suriyachadkun C."/>
            <person name="Panbangred W."/>
            <person name="Inahashi Y."/>
            <person name="Intra B."/>
        </authorList>
    </citation>
    <scope>NUCLEOTIDE SEQUENCE</scope>
    <source>
        <strain evidence="1">MCN248</strain>
    </source>
</reference>
<dbReference type="RefSeq" id="WP_270157991.1">
    <property type="nucleotide sequence ID" value="NZ_JAPNNL010000136.1"/>
</dbReference>
<keyword evidence="2" id="KW-1185">Reference proteome</keyword>
<dbReference type="Proteomes" id="UP001144036">
    <property type="component" value="Unassembled WGS sequence"/>
</dbReference>
<sequence>MLDKRPFDAKAVYLTDRDAEMAKWRTISLVTAMREILEGGQGPRSSPAETLEIFSSVAQELTRRGLDAVALIRYGMWHLVLSNLISHLTASRLAPHWGVEPVANIEDFDHEAWARILKLPSEIPAIEPRGTSESAKEFVELLTPIFPAMISWIRVASLKDMTFLVPPPGINPLAQEDLSQFLALHNPYRWMVDYFSTTFYR</sequence>
<protein>
    <submittedName>
        <fullName evidence="1">Uncharacterized protein</fullName>
    </submittedName>
</protein>
<comment type="caution">
    <text evidence="1">The sequence shown here is derived from an EMBL/GenBank/DDBJ whole genome shotgun (WGS) entry which is preliminary data.</text>
</comment>
<feature type="non-terminal residue" evidence="1">
    <location>
        <position position="201"/>
    </location>
</feature>
<gene>
    <name evidence="1" type="ORF">OUY22_27065</name>
</gene>
<organism evidence="1 2">
    <name type="scientific">Nonomuraea corallina</name>
    <dbReference type="NCBI Taxonomy" id="2989783"/>
    <lineage>
        <taxon>Bacteria</taxon>
        <taxon>Bacillati</taxon>
        <taxon>Actinomycetota</taxon>
        <taxon>Actinomycetes</taxon>
        <taxon>Streptosporangiales</taxon>
        <taxon>Streptosporangiaceae</taxon>
        <taxon>Nonomuraea</taxon>
    </lineage>
</organism>
<accession>A0ABT4SJB4</accession>
<evidence type="ECO:0000313" key="2">
    <source>
        <dbReference type="Proteomes" id="UP001144036"/>
    </source>
</evidence>
<proteinExistence type="predicted"/>
<evidence type="ECO:0000313" key="1">
    <source>
        <dbReference type="EMBL" id="MDA0637080.1"/>
    </source>
</evidence>
<name>A0ABT4SJB4_9ACTN</name>